<protein>
    <recommendedName>
        <fullName evidence="2">dTDP-4-dehydrorhamnose reductase</fullName>
        <ecNumber evidence="2">1.1.1.133</ecNumber>
    </recommendedName>
</protein>
<dbReference type="CDD" id="cd05254">
    <property type="entry name" value="dTDP_HR_like_SDR_e"/>
    <property type="match status" value="1"/>
</dbReference>
<dbReference type="RefSeq" id="WP_194042014.1">
    <property type="nucleotide sequence ID" value="NZ_JADEXF010000124.1"/>
</dbReference>
<dbReference type="InterPro" id="IPR029903">
    <property type="entry name" value="RmlD-like-bd"/>
</dbReference>
<organism evidence="4 5">
    <name type="scientific">Nostoc cf. edaphicum LEGE 07299</name>
    <dbReference type="NCBI Taxonomy" id="2777974"/>
    <lineage>
        <taxon>Bacteria</taxon>
        <taxon>Bacillati</taxon>
        <taxon>Cyanobacteriota</taxon>
        <taxon>Cyanophyceae</taxon>
        <taxon>Nostocales</taxon>
        <taxon>Nostocaceae</taxon>
        <taxon>Nostoc</taxon>
    </lineage>
</organism>
<proteinExistence type="inferred from homology"/>
<dbReference type="InterPro" id="IPR036291">
    <property type="entry name" value="NAD(P)-bd_dom_sf"/>
</dbReference>
<keyword evidence="2" id="KW-0521">NADP</keyword>
<comment type="pathway">
    <text evidence="2">Carbohydrate biosynthesis; dTDP-L-rhamnose biosynthesis.</text>
</comment>
<sequence length="297" mass="32633">MTKSILLIGSNGQVGKELQQIVSSYGDIISVARPTVDLAQPDTLRNVIRSKQPQIIINAAAYTAVDKAESEPELATAINATAPLIVAQESQKLGAFLIHISTDYVFDGNGCSPYHETDATNPLSVYGKTKLAGEEAIRETCAHHLILRTAWVYGTFGKSNFVKTMLRLLGAERQELRVVADQIGSPTWAQDIAAVIGQTIPLLTPEVRGTYHYTNSGVASWYDFAVAIFEEAQQLGFPLKVERIVPITTAEYPTPARRPAYSVLACGKISAILGTYPPHWRQRLRQMLTDLKIEHED</sequence>
<dbReference type="EMBL" id="JADEXF010000124">
    <property type="protein sequence ID" value="MBE9104428.1"/>
    <property type="molecule type" value="Genomic_DNA"/>
</dbReference>
<dbReference type="NCBIfam" id="TIGR01214">
    <property type="entry name" value="rmlD"/>
    <property type="match status" value="1"/>
</dbReference>
<evidence type="ECO:0000313" key="4">
    <source>
        <dbReference type="EMBL" id="MBE9104428.1"/>
    </source>
</evidence>
<comment type="caution">
    <text evidence="4">The sequence shown here is derived from an EMBL/GenBank/DDBJ whole genome shotgun (WGS) entry which is preliminary data.</text>
</comment>
<dbReference type="GO" id="GO:0008831">
    <property type="term" value="F:dTDP-4-dehydrorhamnose reductase activity"/>
    <property type="evidence" value="ECO:0007669"/>
    <property type="project" value="UniProtKB-EC"/>
</dbReference>
<dbReference type="PANTHER" id="PTHR10491:SF4">
    <property type="entry name" value="METHIONINE ADENOSYLTRANSFERASE 2 SUBUNIT BETA"/>
    <property type="match status" value="1"/>
</dbReference>
<dbReference type="EC" id="1.1.1.133" evidence="2"/>
<gene>
    <name evidence="4" type="primary">rfbD</name>
    <name evidence="4" type="ORF">IQ229_05590</name>
</gene>
<evidence type="ECO:0000256" key="1">
    <source>
        <dbReference type="ARBA" id="ARBA00010944"/>
    </source>
</evidence>
<keyword evidence="2 4" id="KW-0560">Oxidoreductase</keyword>
<evidence type="ECO:0000256" key="2">
    <source>
        <dbReference type="RuleBase" id="RU364082"/>
    </source>
</evidence>
<dbReference type="SUPFAM" id="SSF51735">
    <property type="entry name" value="NAD(P)-binding Rossmann-fold domains"/>
    <property type="match status" value="1"/>
</dbReference>
<evidence type="ECO:0000259" key="3">
    <source>
        <dbReference type="Pfam" id="PF04321"/>
    </source>
</evidence>
<keyword evidence="5" id="KW-1185">Reference proteome</keyword>
<evidence type="ECO:0000313" key="5">
    <source>
        <dbReference type="Proteomes" id="UP000647836"/>
    </source>
</evidence>
<comment type="function">
    <text evidence="2">Catalyzes the reduction of dTDP-6-deoxy-L-lyxo-4-hexulose to yield dTDP-L-rhamnose.</text>
</comment>
<dbReference type="Gene3D" id="3.90.25.10">
    <property type="entry name" value="UDP-galactose 4-epimerase, domain 1"/>
    <property type="match status" value="1"/>
</dbReference>
<reference evidence="4 5" key="1">
    <citation type="submission" date="2020-10" db="EMBL/GenBank/DDBJ databases">
        <authorList>
            <person name="Castelo-Branco R."/>
            <person name="Eusebio N."/>
            <person name="Adriana R."/>
            <person name="Vieira A."/>
            <person name="Brugerolle De Fraissinette N."/>
            <person name="Rezende De Castro R."/>
            <person name="Schneider M.P."/>
            <person name="Vasconcelos V."/>
            <person name="Leao P.N."/>
        </authorList>
    </citation>
    <scope>NUCLEOTIDE SEQUENCE [LARGE SCALE GENOMIC DNA]</scope>
    <source>
        <strain evidence="4 5">LEGE 07299</strain>
    </source>
</reference>
<comment type="similarity">
    <text evidence="1 2">Belongs to the dTDP-4-dehydrorhamnose reductase family.</text>
</comment>
<dbReference type="InterPro" id="IPR005913">
    <property type="entry name" value="dTDP_dehydrorham_reduct"/>
</dbReference>
<accession>A0ABR9TVI6</accession>
<dbReference type="Proteomes" id="UP000647836">
    <property type="component" value="Unassembled WGS sequence"/>
</dbReference>
<name>A0ABR9TVI6_9NOSO</name>
<feature type="domain" description="RmlD-like substrate binding" evidence="3">
    <location>
        <begin position="4"/>
        <end position="291"/>
    </location>
</feature>
<dbReference type="PANTHER" id="PTHR10491">
    <property type="entry name" value="DTDP-4-DEHYDRORHAMNOSE REDUCTASE"/>
    <property type="match status" value="1"/>
</dbReference>
<dbReference type="Pfam" id="PF04321">
    <property type="entry name" value="RmlD_sub_bind"/>
    <property type="match status" value="1"/>
</dbReference>
<dbReference type="Gene3D" id="3.40.50.720">
    <property type="entry name" value="NAD(P)-binding Rossmann-like Domain"/>
    <property type="match status" value="1"/>
</dbReference>